<dbReference type="EMBL" id="JAFBCV010000006">
    <property type="protein sequence ID" value="MBM7839100.1"/>
    <property type="molecule type" value="Genomic_DNA"/>
</dbReference>
<organism evidence="2 3">
    <name type="scientific">Shouchella xiaoxiensis</name>
    <dbReference type="NCBI Taxonomy" id="766895"/>
    <lineage>
        <taxon>Bacteria</taxon>
        <taxon>Bacillati</taxon>
        <taxon>Bacillota</taxon>
        <taxon>Bacilli</taxon>
        <taxon>Bacillales</taxon>
        <taxon>Bacillaceae</taxon>
        <taxon>Shouchella</taxon>
    </lineage>
</organism>
<accession>A0ABS2SWD1</accession>
<dbReference type="Proteomes" id="UP001179280">
    <property type="component" value="Unassembled WGS sequence"/>
</dbReference>
<gene>
    <name evidence="2" type="ORF">JOC54_002370</name>
</gene>
<sequence>MSKDGGIWALFIGRESEVTMFEHIKVLTLRVTYKSEAAGRLPPFLGSSIRGSLGHTMRGLACPTPQVRCHVCPISHSCDYANHFNTVGNEGGAVNPYTIRVITPSGKIEWKKGDTLTLDITLIGETSQRAGLFLDALQEVGVRGLGHRRMPFRLIEIANPYSGKVILKDGEMALRYLKPEPLICDEIQSNKLELRFKNPVRVQVGKKMLYSLSFTDIIRSISRRLTLLSQAFSENELDWNEDRLFHNSDQIKTLSQSWKLNDFKRFSMNRTEKLEIPGIEGWAQFEGDLTPFTPLLKAGERLHIGKNATHGFGAYTINYK</sequence>
<evidence type="ECO:0000259" key="1">
    <source>
        <dbReference type="Pfam" id="PF10040"/>
    </source>
</evidence>
<dbReference type="Pfam" id="PF10040">
    <property type="entry name" value="CRISPR_Cas6"/>
    <property type="match status" value="1"/>
</dbReference>
<evidence type="ECO:0000313" key="2">
    <source>
        <dbReference type="EMBL" id="MBM7839100.1"/>
    </source>
</evidence>
<protein>
    <recommendedName>
        <fullName evidence="1">CRISPR-associated protein Cas6 C-terminal domain-containing protein</fullName>
    </recommendedName>
</protein>
<evidence type="ECO:0000313" key="3">
    <source>
        <dbReference type="Proteomes" id="UP001179280"/>
    </source>
</evidence>
<proteinExistence type="predicted"/>
<dbReference type="RefSeq" id="WP_204466426.1">
    <property type="nucleotide sequence ID" value="NZ_JAFBCV010000006.1"/>
</dbReference>
<dbReference type="Gene3D" id="3.30.70.1900">
    <property type="match status" value="1"/>
</dbReference>
<name>A0ABS2SWD1_9BACI</name>
<dbReference type="InterPro" id="IPR019267">
    <property type="entry name" value="CRISPR-assoc_Cas6_C"/>
</dbReference>
<comment type="caution">
    <text evidence="2">The sequence shown here is derived from an EMBL/GenBank/DDBJ whole genome shotgun (WGS) entry which is preliminary data.</text>
</comment>
<keyword evidence="3" id="KW-1185">Reference proteome</keyword>
<feature type="domain" description="CRISPR-associated protein Cas6 C-terminal" evidence="1">
    <location>
        <begin position="194"/>
        <end position="315"/>
    </location>
</feature>
<reference evidence="2" key="1">
    <citation type="submission" date="2021-01" db="EMBL/GenBank/DDBJ databases">
        <title>Genomic Encyclopedia of Type Strains, Phase IV (KMG-IV): sequencing the most valuable type-strain genomes for metagenomic binning, comparative biology and taxonomic classification.</title>
        <authorList>
            <person name="Goeker M."/>
        </authorList>
    </citation>
    <scope>NUCLEOTIDE SEQUENCE</scope>
    <source>
        <strain evidence="2">DSM 21943</strain>
    </source>
</reference>